<protein>
    <submittedName>
        <fullName evidence="2">Uncharacterized protein</fullName>
    </submittedName>
</protein>
<sequence length="43" mass="5116">MAYKQTIKIINTYIVKNNNNFSFYHIIGFLPQGIVIPIPWEYI</sequence>
<organism evidence="2 3">
    <name type="scientific">Desulfocucumis palustris</name>
    <dbReference type="NCBI Taxonomy" id="1898651"/>
    <lineage>
        <taxon>Bacteria</taxon>
        <taxon>Bacillati</taxon>
        <taxon>Bacillota</taxon>
        <taxon>Clostridia</taxon>
        <taxon>Eubacteriales</taxon>
        <taxon>Desulfocucumaceae</taxon>
        <taxon>Desulfocucumis</taxon>
    </lineage>
</organism>
<keyword evidence="1" id="KW-0472">Membrane</keyword>
<reference evidence="3" key="1">
    <citation type="submission" date="2018-02" db="EMBL/GenBank/DDBJ databases">
        <title>Genome sequence of Desulfocucumis palustris strain NAW-5.</title>
        <authorList>
            <person name="Watanabe M."/>
            <person name="Kojima H."/>
            <person name="Fukui M."/>
        </authorList>
    </citation>
    <scope>NUCLEOTIDE SEQUENCE [LARGE SCALE GENOMIC DNA]</scope>
    <source>
        <strain evidence="3">NAW-5</strain>
    </source>
</reference>
<dbReference type="Proteomes" id="UP000239549">
    <property type="component" value="Unassembled WGS sequence"/>
</dbReference>
<gene>
    <name evidence="2" type="ORF">DCCM_3142</name>
</gene>
<keyword evidence="1" id="KW-1133">Transmembrane helix</keyword>
<keyword evidence="1" id="KW-0812">Transmembrane</keyword>
<comment type="caution">
    <text evidence="2">The sequence shown here is derived from an EMBL/GenBank/DDBJ whole genome shotgun (WGS) entry which is preliminary data.</text>
</comment>
<name>A0A2L2XJC5_9FIRM</name>
<evidence type="ECO:0000256" key="1">
    <source>
        <dbReference type="SAM" id="Phobius"/>
    </source>
</evidence>
<feature type="transmembrane region" description="Helical" evidence="1">
    <location>
        <begin position="21"/>
        <end position="40"/>
    </location>
</feature>
<dbReference type="AlphaFoldDB" id="A0A2L2XJC5"/>
<evidence type="ECO:0000313" key="2">
    <source>
        <dbReference type="EMBL" id="GBF34031.1"/>
    </source>
</evidence>
<accession>A0A2L2XJC5</accession>
<dbReference type="EMBL" id="BFAV01000125">
    <property type="protein sequence ID" value="GBF34031.1"/>
    <property type="molecule type" value="Genomic_DNA"/>
</dbReference>
<keyword evidence="3" id="KW-1185">Reference proteome</keyword>
<proteinExistence type="predicted"/>
<evidence type="ECO:0000313" key="3">
    <source>
        <dbReference type="Proteomes" id="UP000239549"/>
    </source>
</evidence>